<evidence type="ECO:0000259" key="2">
    <source>
        <dbReference type="Pfam" id="PF25164"/>
    </source>
</evidence>
<organism evidence="3 4">
    <name type="scientific">Alkalicoccus urumqiensis</name>
    <name type="common">Bacillus urumqiensis</name>
    <dbReference type="NCBI Taxonomy" id="1548213"/>
    <lineage>
        <taxon>Bacteria</taxon>
        <taxon>Bacillati</taxon>
        <taxon>Bacillota</taxon>
        <taxon>Bacilli</taxon>
        <taxon>Bacillales</taxon>
        <taxon>Bacillaceae</taxon>
        <taxon>Alkalicoccus</taxon>
    </lineage>
</organism>
<reference evidence="3 4" key="1">
    <citation type="submission" date="2018-03" db="EMBL/GenBank/DDBJ databases">
        <title>Bacillus urumqiensis sp. nov., a moderately haloalkaliphilic bacterium isolated from a salt lake.</title>
        <authorList>
            <person name="Zhao B."/>
            <person name="Liao Z."/>
        </authorList>
    </citation>
    <scope>NUCLEOTIDE SEQUENCE [LARGE SCALE GENOMIC DNA]</scope>
    <source>
        <strain evidence="3 4">BZ-SZ-XJ18</strain>
    </source>
</reference>
<protein>
    <recommendedName>
        <fullName evidence="5">Competence protein CoiA</fullName>
    </recommendedName>
</protein>
<evidence type="ECO:0008006" key="5">
    <source>
        <dbReference type="Google" id="ProtNLM"/>
    </source>
</evidence>
<evidence type="ECO:0000259" key="1">
    <source>
        <dbReference type="Pfam" id="PF06054"/>
    </source>
</evidence>
<dbReference type="Pfam" id="PF25164">
    <property type="entry name" value="CoiA_N"/>
    <property type="match status" value="1"/>
</dbReference>
<feature type="domain" description="Competence protein CoiA-like N-terminal" evidence="2">
    <location>
        <begin position="27"/>
        <end position="59"/>
    </location>
</feature>
<feature type="domain" description="Competence protein CoiA nuclease-like" evidence="1">
    <location>
        <begin position="69"/>
        <end position="152"/>
    </location>
</feature>
<keyword evidence="4" id="KW-1185">Reference proteome</keyword>
<dbReference type="Pfam" id="PF06054">
    <property type="entry name" value="CoiA_nuc"/>
    <property type="match status" value="1"/>
</dbReference>
<dbReference type="EMBL" id="PVNS01000012">
    <property type="protein sequence ID" value="PRO64849.1"/>
    <property type="molecule type" value="Genomic_DNA"/>
</dbReference>
<dbReference type="InterPro" id="IPR057253">
    <property type="entry name" value="CoiA-like_N"/>
</dbReference>
<gene>
    <name evidence="3" type="ORF">C6I21_13140</name>
</gene>
<comment type="caution">
    <text evidence="3">The sequence shown here is derived from an EMBL/GenBank/DDBJ whole genome shotgun (WGS) entry which is preliminary data.</text>
</comment>
<dbReference type="OrthoDB" id="3784230at2"/>
<sequence length="387" mass="45053">MASSFLLGGDAMFTARNKEGMLQDSRAVNLSKSGPFYCPECGSEVKWRSGSSCRPHFYHPVVCKSRVPESSVHIKTKQRIAEWLRFSGWRVQEEKAFPRLARRADIYAVKGRRQTVIEIQHSPLPAGEVFQRTSDYQKAGVEVVWIFARPHPFLREKRVVRQDECAAHQSRASVYYFHHDRLISEKTAYQMTLRSALVTELTFTEPVLNVVWKEERKPCGLLVQMWSKHLEELRKLPAPAVSAEEDVLLWSEKLTRNFIPSLFLLPVPGIFIRSKSERWWQFYLYIMWIRPHHIVQVTEVWRGLHHKFGSAFSKARNAVSIYLQLLASLGALTKIYPGVYVKKRVLTLYKSPEQLSVDDEYVRSHLLSHLPRIEHTPEENYFESKNN</sequence>
<accession>A0A2P6MEW5</accession>
<dbReference type="RefSeq" id="WP_105959944.1">
    <property type="nucleotide sequence ID" value="NZ_PVNS01000012.1"/>
</dbReference>
<evidence type="ECO:0000313" key="3">
    <source>
        <dbReference type="EMBL" id="PRO64849.1"/>
    </source>
</evidence>
<dbReference type="Proteomes" id="UP000243650">
    <property type="component" value="Unassembled WGS sequence"/>
</dbReference>
<dbReference type="InterPro" id="IPR010330">
    <property type="entry name" value="CoiA_nuc"/>
</dbReference>
<evidence type="ECO:0000313" key="4">
    <source>
        <dbReference type="Proteomes" id="UP000243650"/>
    </source>
</evidence>
<dbReference type="AlphaFoldDB" id="A0A2P6MEW5"/>
<name>A0A2P6MEW5_ALKUR</name>
<proteinExistence type="predicted"/>